<evidence type="ECO:0000313" key="2">
    <source>
        <dbReference type="Proteomes" id="UP000198744"/>
    </source>
</evidence>
<reference evidence="1 2" key="1">
    <citation type="submission" date="2016-10" db="EMBL/GenBank/DDBJ databases">
        <authorList>
            <person name="de Groot N.N."/>
        </authorList>
    </citation>
    <scope>NUCLEOTIDE SEQUENCE [LARGE SCALE GENOMIC DNA]</scope>
    <source>
        <strain evidence="1 2">DSM 8423</strain>
    </source>
</reference>
<gene>
    <name evidence="1" type="ORF">SAMN04489760_104111</name>
</gene>
<protein>
    <submittedName>
        <fullName evidence="1">HD domain-containing protein</fullName>
    </submittedName>
</protein>
<accession>A0A1H7VQR0</accession>
<keyword evidence="2" id="KW-1185">Reference proteome</keyword>
<dbReference type="Pfam" id="PF13875">
    <property type="entry name" value="DUF4202"/>
    <property type="match status" value="1"/>
</dbReference>
<name>A0A1H7VQR0_9BACT</name>
<dbReference type="AlphaFoldDB" id="A0A1H7VQR0"/>
<evidence type="ECO:0000313" key="1">
    <source>
        <dbReference type="EMBL" id="SEM11229.1"/>
    </source>
</evidence>
<dbReference type="Gene3D" id="1.10.3210.10">
    <property type="entry name" value="Hypothetical protein af1432"/>
    <property type="match status" value="1"/>
</dbReference>
<dbReference type="Proteomes" id="UP000198744">
    <property type="component" value="Unassembled WGS sequence"/>
</dbReference>
<dbReference type="InterPro" id="IPR025255">
    <property type="entry name" value="DUF4202"/>
</dbReference>
<organism evidence="1 2">
    <name type="scientific">Syntrophus gentianae</name>
    <dbReference type="NCBI Taxonomy" id="43775"/>
    <lineage>
        <taxon>Bacteria</taxon>
        <taxon>Pseudomonadati</taxon>
        <taxon>Thermodesulfobacteriota</taxon>
        <taxon>Syntrophia</taxon>
        <taxon>Syntrophales</taxon>
        <taxon>Syntrophaceae</taxon>
        <taxon>Syntrophus</taxon>
    </lineage>
</organism>
<sequence length="188" mass="22401">MDSTAYLMNFYRITLDFVNKVIPDEQKAHFERTVFWMEKFSPNFTEAHRIAAYCHDIERAFNVKKNEQVENYLDPAFLKDHQEKSAEIISKFLKSENAPKDLIDKISHLISKHEVGGDEEQNALMDADSVSFFETNARMFIVKKAPVEGYEKIKEKFDWMFNRICSEDHKNYARINYEKWSAELEYYR</sequence>
<dbReference type="EMBL" id="FOBS01000004">
    <property type="protein sequence ID" value="SEM11229.1"/>
    <property type="molecule type" value="Genomic_DNA"/>
</dbReference>
<dbReference type="SUPFAM" id="SSF109604">
    <property type="entry name" value="HD-domain/PDEase-like"/>
    <property type="match status" value="1"/>
</dbReference>
<dbReference type="OrthoDB" id="6182181at2"/>
<proteinExistence type="predicted"/>